<accession>A0AAV5U0K9</accession>
<sequence>QEMEVDRSDDDQTPSTSSITSSIGIQLESLPILPLPPIDLPHFSPHHLQLLSQLNASNWEEWLAWLASSLSPSDWRQFWESYVSLFGVGSLPLNIFPPPLSPTPLQLAVGAH</sequence>
<dbReference type="EMBL" id="BTSX01000005">
    <property type="protein sequence ID" value="GMT00406.1"/>
    <property type="molecule type" value="Genomic_DNA"/>
</dbReference>
<feature type="non-terminal residue" evidence="2">
    <location>
        <position position="1"/>
    </location>
</feature>
<evidence type="ECO:0000313" key="2">
    <source>
        <dbReference type="EMBL" id="GMT00406.1"/>
    </source>
</evidence>
<dbReference type="Proteomes" id="UP001432027">
    <property type="component" value="Unassembled WGS sequence"/>
</dbReference>
<gene>
    <name evidence="2" type="ORF">PENTCL1PPCAC_22580</name>
</gene>
<comment type="caution">
    <text evidence="2">The sequence shown here is derived from an EMBL/GenBank/DDBJ whole genome shotgun (WGS) entry which is preliminary data.</text>
</comment>
<feature type="compositionally biased region" description="Low complexity" evidence="1">
    <location>
        <begin position="13"/>
        <end position="22"/>
    </location>
</feature>
<protein>
    <submittedName>
        <fullName evidence="2">Uncharacterized protein</fullName>
    </submittedName>
</protein>
<evidence type="ECO:0000313" key="3">
    <source>
        <dbReference type="Proteomes" id="UP001432027"/>
    </source>
</evidence>
<feature type="non-terminal residue" evidence="2">
    <location>
        <position position="112"/>
    </location>
</feature>
<keyword evidence="3" id="KW-1185">Reference proteome</keyword>
<evidence type="ECO:0000256" key="1">
    <source>
        <dbReference type="SAM" id="MobiDB-lite"/>
    </source>
</evidence>
<dbReference type="AlphaFoldDB" id="A0AAV5U0K9"/>
<name>A0AAV5U0K9_9BILA</name>
<proteinExistence type="predicted"/>
<reference evidence="2" key="1">
    <citation type="submission" date="2023-10" db="EMBL/GenBank/DDBJ databases">
        <title>Genome assembly of Pristionchus species.</title>
        <authorList>
            <person name="Yoshida K."/>
            <person name="Sommer R.J."/>
        </authorList>
    </citation>
    <scope>NUCLEOTIDE SEQUENCE</scope>
    <source>
        <strain evidence="2">RS0144</strain>
    </source>
</reference>
<feature type="region of interest" description="Disordered" evidence="1">
    <location>
        <begin position="1"/>
        <end position="22"/>
    </location>
</feature>
<organism evidence="2 3">
    <name type="scientific">Pristionchus entomophagus</name>
    <dbReference type="NCBI Taxonomy" id="358040"/>
    <lineage>
        <taxon>Eukaryota</taxon>
        <taxon>Metazoa</taxon>
        <taxon>Ecdysozoa</taxon>
        <taxon>Nematoda</taxon>
        <taxon>Chromadorea</taxon>
        <taxon>Rhabditida</taxon>
        <taxon>Rhabditina</taxon>
        <taxon>Diplogasteromorpha</taxon>
        <taxon>Diplogasteroidea</taxon>
        <taxon>Neodiplogasteridae</taxon>
        <taxon>Pristionchus</taxon>
    </lineage>
</organism>